<dbReference type="PROSITE" id="PS51352">
    <property type="entry name" value="THIOREDOXIN_2"/>
    <property type="match status" value="1"/>
</dbReference>
<evidence type="ECO:0000256" key="5">
    <source>
        <dbReference type="SAM" id="Phobius"/>
    </source>
</evidence>
<feature type="transmembrane region" description="Helical" evidence="5">
    <location>
        <begin position="107"/>
        <end position="127"/>
    </location>
</feature>
<evidence type="ECO:0000259" key="6">
    <source>
        <dbReference type="PROSITE" id="PS51352"/>
    </source>
</evidence>
<name>A0A1I3PVP8_9GAMM</name>
<dbReference type="GO" id="GO:0015036">
    <property type="term" value="F:disulfide oxidoreductase activity"/>
    <property type="evidence" value="ECO:0007669"/>
    <property type="project" value="UniProtKB-ARBA"/>
</dbReference>
<dbReference type="AlphaFoldDB" id="A0A1I3PVP8"/>
<keyword evidence="5" id="KW-0812">Transmembrane</keyword>
<dbReference type="GO" id="GO:0017004">
    <property type="term" value="P:cytochrome complex assembly"/>
    <property type="evidence" value="ECO:0007669"/>
    <property type="project" value="UniProtKB-KW"/>
</dbReference>
<keyword evidence="8" id="KW-1185">Reference proteome</keyword>
<dbReference type="Pfam" id="PF08534">
    <property type="entry name" value="Redoxin"/>
    <property type="match status" value="1"/>
</dbReference>
<keyword evidence="7" id="KW-0413">Isomerase</keyword>
<dbReference type="Proteomes" id="UP000183018">
    <property type="component" value="Unassembled WGS sequence"/>
</dbReference>
<dbReference type="STRING" id="289370.SAMN05216602_4490"/>
<sequence length="269" mass="29166">MLTIDIGPLALGVGHVLLLVSLLLATLVGWWLGRRHQVNPEKLIFRLLLAALLGARLAFVVRYFEHYQDAPWRVIDIRDGGFSAWGGLLAAGLLGAWYLWRQAAMRRALAGGVAAGLLVWGMSSLVLHSLEQDTRLPELALRDVQGQPVELGEQLGQPMVINLWATWCPPCRREMPVLAEAQRAHPGVTFVFANQGEGAGEVSAYLASQALQLDNVLLDSDGALGQLVGSRALPTTLFYDAEGRLLGSHLGELSRASLARALEALKTEP</sequence>
<comment type="subcellular location">
    <subcellularLocation>
        <location evidence="1">Cell envelope</location>
    </subcellularLocation>
</comment>
<dbReference type="EMBL" id="FORC01000006">
    <property type="protein sequence ID" value="SFJ25728.1"/>
    <property type="molecule type" value="Genomic_DNA"/>
</dbReference>
<dbReference type="SUPFAM" id="SSF52833">
    <property type="entry name" value="Thioredoxin-like"/>
    <property type="match status" value="1"/>
</dbReference>
<dbReference type="CDD" id="cd02966">
    <property type="entry name" value="TlpA_like_family"/>
    <property type="match status" value="1"/>
</dbReference>
<evidence type="ECO:0000256" key="1">
    <source>
        <dbReference type="ARBA" id="ARBA00004196"/>
    </source>
</evidence>
<dbReference type="InterPro" id="IPR050553">
    <property type="entry name" value="Thioredoxin_ResA/DsbE_sf"/>
</dbReference>
<evidence type="ECO:0000256" key="2">
    <source>
        <dbReference type="ARBA" id="ARBA00022748"/>
    </source>
</evidence>
<accession>A0A1I3PVP8</accession>
<keyword evidence="5" id="KW-0472">Membrane</keyword>
<dbReference type="GO" id="GO:0030313">
    <property type="term" value="C:cell envelope"/>
    <property type="evidence" value="ECO:0007669"/>
    <property type="project" value="UniProtKB-SubCell"/>
</dbReference>
<dbReference type="InterPro" id="IPR036249">
    <property type="entry name" value="Thioredoxin-like_sf"/>
</dbReference>
<evidence type="ECO:0000313" key="7">
    <source>
        <dbReference type="EMBL" id="SFJ25728.1"/>
    </source>
</evidence>
<evidence type="ECO:0000256" key="3">
    <source>
        <dbReference type="ARBA" id="ARBA00023157"/>
    </source>
</evidence>
<evidence type="ECO:0000256" key="4">
    <source>
        <dbReference type="ARBA" id="ARBA00023284"/>
    </source>
</evidence>
<dbReference type="GO" id="GO:0005886">
    <property type="term" value="C:plasma membrane"/>
    <property type="evidence" value="ECO:0007669"/>
    <property type="project" value="InterPro"/>
</dbReference>
<dbReference type="InterPro" id="IPR013740">
    <property type="entry name" value="Redoxin"/>
</dbReference>
<feature type="transmembrane region" description="Helical" evidence="5">
    <location>
        <begin position="44"/>
        <end position="64"/>
    </location>
</feature>
<dbReference type="RefSeq" id="WP_074889594.1">
    <property type="nucleotide sequence ID" value="NZ_FORC01000006.1"/>
</dbReference>
<dbReference type="InterPro" id="IPR013766">
    <property type="entry name" value="Thioredoxin_domain"/>
</dbReference>
<dbReference type="InterPro" id="IPR017937">
    <property type="entry name" value="Thioredoxin_CS"/>
</dbReference>
<dbReference type="PROSITE" id="PS00194">
    <property type="entry name" value="THIOREDOXIN_1"/>
    <property type="match status" value="1"/>
</dbReference>
<feature type="domain" description="Thioredoxin" evidence="6">
    <location>
        <begin position="130"/>
        <end position="267"/>
    </location>
</feature>
<dbReference type="OrthoDB" id="9799347at2"/>
<reference evidence="8" key="1">
    <citation type="submission" date="2016-10" db="EMBL/GenBank/DDBJ databases">
        <authorList>
            <person name="Varghese N."/>
            <person name="Submissions S."/>
        </authorList>
    </citation>
    <scope>NUCLEOTIDE SEQUENCE [LARGE SCALE GENOMIC DNA]</scope>
    <source>
        <strain evidence="8">LMG 22563</strain>
    </source>
</reference>
<organism evidence="7 8">
    <name type="scientific">Phytopseudomonas argentinensis</name>
    <dbReference type="NCBI Taxonomy" id="289370"/>
    <lineage>
        <taxon>Bacteria</taxon>
        <taxon>Pseudomonadati</taxon>
        <taxon>Pseudomonadota</taxon>
        <taxon>Gammaproteobacteria</taxon>
        <taxon>Pseudomonadales</taxon>
        <taxon>Pseudomonadaceae</taxon>
        <taxon>Phytopseudomonas</taxon>
    </lineage>
</organism>
<evidence type="ECO:0000313" key="8">
    <source>
        <dbReference type="Proteomes" id="UP000183018"/>
    </source>
</evidence>
<dbReference type="Gene3D" id="3.40.30.10">
    <property type="entry name" value="Glutaredoxin"/>
    <property type="match status" value="1"/>
</dbReference>
<keyword evidence="3" id="KW-1015">Disulfide bond</keyword>
<gene>
    <name evidence="7" type="ORF">SAMN05216602_4490</name>
</gene>
<protein>
    <submittedName>
        <fullName evidence="7">Thiol-disulfide isomerase or thioredoxin</fullName>
    </submittedName>
</protein>
<dbReference type="GO" id="GO:0008961">
    <property type="term" value="F:phosphatidylglycerol-prolipoprotein diacylglyceryl transferase activity"/>
    <property type="evidence" value="ECO:0007669"/>
    <property type="project" value="InterPro"/>
</dbReference>
<dbReference type="InterPro" id="IPR001640">
    <property type="entry name" value="Lgt"/>
</dbReference>
<dbReference type="GO" id="GO:0016853">
    <property type="term" value="F:isomerase activity"/>
    <property type="evidence" value="ECO:0007669"/>
    <property type="project" value="UniProtKB-KW"/>
</dbReference>
<dbReference type="PANTHER" id="PTHR42852:SF6">
    <property type="entry name" value="THIOL:DISULFIDE INTERCHANGE PROTEIN DSBE"/>
    <property type="match status" value="1"/>
</dbReference>
<feature type="transmembrane region" description="Helical" evidence="5">
    <location>
        <begin position="6"/>
        <end position="32"/>
    </location>
</feature>
<proteinExistence type="predicted"/>
<feature type="transmembrane region" description="Helical" evidence="5">
    <location>
        <begin position="84"/>
        <end position="100"/>
    </location>
</feature>
<dbReference type="Pfam" id="PF01790">
    <property type="entry name" value="LGT"/>
    <property type="match status" value="1"/>
</dbReference>
<keyword evidence="2" id="KW-0201">Cytochrome c-type biogenesis</keyword>
<dbReference type="PANTHER" id="PTHR42852">
    <property type="entry name" value="THIOL:DISULFIDE INTERCHANGE PROTEIN DSBE"/>
    <property type="match status" value="1"/>
</dbReference>
<dbReference type="GO" id="GO:0042158">
    <property type="term" value="P:lipoprotein biosynthetic process"/>
    <property type="evidence" value="ECO:0007669"/>
    <property type="project" value="InterPro"/>
</dbReference>
<keyword evidence="5" id="KW-1133">Transmembrane helix</keyword>
<keyword evidence="4" id="KW-0676">Redox-active center</keyword>